<dbReference type="PROSITE" id="PS00688">
    <property type="entry name" value="SIGMA54_INTERACT_3"/>
    <property type="match status" value="1"/>
</dbReference>
<sequence>MTVEILESPQVLTASHQRSRQFGVDPDHVVNDILSGGELRDRQSRLRPLLSAAETVLKPLWKFLEKRSFMVLLSDADGYILSSWGKSPFTERAKMVQLSTGANWHERVKGTNAIGTALMERKPVSIVGSQHFCYENHFLTCYAAPLYTSTGELIGVLDISGEVHAHHPHTLGMVTAAAMACQSRLLLEESRRELTLALHAADAIMQTCAQPLLSVDGEGKIKRMNQAAEALFHVQASRCVGQPLEMLFGKHGAARILSLKNGDITELRLEESARSGVPDTWIVRAVKDERKHPFCTILSPMPAPSGPSAGDGRTSDADNKDEARSAPQRIIASCPKVKQVFALLRHIAKSNATVLIRGETGTGKEIAARELHRQSGRKGPFVVVNCGAIPESLIESELFGYEKGAFTGAQQKGQMGKFEAANQGTLFLDEIGELPLASQAVLLRVLEEKRVTRIGSHVSKPVDVRIVAATNRDLYQEVVQKRFRADLYFRLNEMEIVLPPLRERTDLDELIRHFLHEITAELNIPPLSIAPEAMHLLRQYQWPGNIRQLRHVIRQAVFRAHFVKGKDAVAPGDLQLPDDELIESDSIRENPLPENPGRTSADEESRIALALREAGGNVSQAARLLKMGRTTLYRKLKQYPRLAVIRKEINE</sequence>
<gene>
    <name evidence="8" type="ORF">C6P37_04240</name>
</gene>
<dbReference type="Pfam" id="PF00158">
    <property type="entry name" value="Sigma54_activat"/>
    <property type="match status" value="1"/>
</dbReference>
<dbReference type="EMBL" id="QEWE01000012">
    <property type="protein sequence ID" value="REJ30008.1"/>
    <property type="molecule type" value="Genomic_DNA"/>
</dbReference>
<dbReference type="InterPro" id="IPR058031">
    <property type="entry name" value="AAA_lid_NorR"/>
</dbReference>
<dbReference type="InterPro" id="IPR027417">
    <property type="entry name" value="P-loop_NTPase"/>
</dbReference>
<evidence type="ECO:0000256" key="5">
    <source>
        <dbReference type="ARBA" id="ARBA00023163"/>
    </source>
</evidence>
<dbReference type="InterPro" id="IPR009057">
    <property type="entry name" value="Homeodomain-like_sf"/>
</dbReference>
<comment type="caution">
    <text evidence="8">The sequence shown here is derived from an EMBL/GenBank/DDBJ whole genome shotgun (WGS) entry which is preliminary data.</text>
</comment>
<organism evidence="8">
    <name type="scientific">Caldibacillus debilis</name>
    <dbReference type="NCBI Taxonomy" id="301148"/>
    <lineage>
        <taxon>Bacteria</taxon>
        <taxon>Bacillati</taxon>
        <taxon>Bacillota</taxon>
        <taxon>Bacilli</taxon>
        <taxon>Bacillales</taxon>
        <taxon>Bacillaceae</taxon>
        <taxon>Caldibacillus</taxon>
    </lineage>
</organism>
<dbReference type="SUPFAM" id="SSF46689">
    <property type="entry name" value="Homeodomain-like"/>
    <property type="match status" value="1"/>
</dbReference>
<dbReference type="InterPro" id="IPR003593">
    <property type="entry name" value="AAA+_ATPase"/>
</dbReference>
<protein>
    <recommendedName>
        <fullName evidence="7">Sigma-54 factor interaction domain-containing protein</fullName>
    </recommendedName>
</protein>
<dbReference type="Proteomes" id="UP000257014">
    <property type="component" value="Unassembled WGS sequence"/>
</dbReference>
<evidence type="ECO:0000259" key="7">
    <source>
        <dbReference type="PROSITE" id="PS50045"/>
    </source>
</evidence>
<dbReference type="AlphaFoldDB" id="A0A3E0K6M1"/>
<dbReference type="Pfam" id="PF01590">
    <property type="entry name" value="GAF"/>
    <property type="match status" value="1"/>
</dbReference>
<feature type="compositionally biased region" description="Basic and acidic residues" evidence="6">
    <location>
        <begin position="313"/>
        <end position="324"/>
    </location>
</feature>
<dbReference type="InterPro" id="IPR002197">
    <property type="entry name" value="HTH_Fis"/>
</dbReference>
<dbReference type="GO" id="GO:0006355">
    <property type="term" value="P:regulation of DNA-templated transcription"/>
    <property type="evidence" value="ECO:0007669"/>
    <property type="project" value="InterPro"/>
</dbReference>
<accession>A0A3E0K6M1</accession>
<dbReference type="GO" id="GO:0043565">
    <property type="term" value="F:sequence-specific DNA binding"/>
    <property type="evidence" value="ECO:0007669"/>
    <property type="project" value="InterPro"/>
</dbReference>
<dbReference type="Gene3D" id="3.30.450.20">
    <property type="entry name" value="PAS domain"/>
    <property type="match status" value="1"/>
</dbReference>
<keyword evidence="1" id="KW-0547">Nucleotide-binding</keyword>
<dbReference type="InterPro" id="IPR029016">
    <property type="entry name" value="GAF-like_dom_sf"/>
</dbReference>
<name>A0A3E0K6M1_9BACI</name>
<dbReference type="InterPro" id="IPR002078">
    <property type="entry name" value="Sigma_54_int"/>
</dbReference>
<dbReference type="InterPro" id="IPR025944">
    <property type="entry name" value="Sigma_54_int_dom_CS"/>
</dbReference>
<evidence type="ECO:0000256" key="3">
    <source>
        <dbReference type="ARBA" id="ARBA00023015"/>
    </source>
</evidence>
<dbReference type="Gene3D" id="3.40.50.300">
    <property type="entry name" value="P-loop containing nucleotide triphosphate hydrolases"/>
    <property type="match status" value="1"/>
</dbReference>
<evidence type="ECO:0000256" key="2">
    <source>
        <dbReference type="ARBA" id="ARBA00022840"/>
    </source>
</evidence>
<dbReference type="GO" id="GO:0005524">
    <property type="term" value="F:ATP binding"/>
    <property type="evidence" value="ECO:0007669"/>
    <property type="project" value="UniProtKB-KW"/>
</dbReference>
<keyword evidence="5" id="KW-0804">Transcription</keyword>
<evidence type="ECO:0000256" key="6">
    <source>
        <dbReference type="SAM" id="MobiDB-lite"/>
    </source>
</evidence>
<feature type="domain" description="Sigma-54 factor interaction" evidence="7">
    <location>
        <begin position="330"/>
        <end position="558"/>
    </location>
</feature>
<dbReference type="InterPro" id="IPR003018">
    <property type="entry name" value="GAF"/>
</dbReference>
<dbReference type="Pfam" id="PF25601">
    <property type="entry name" value="AAA_lid_14"/>
    <property type="match status" value="1"/>
</dbReference>
<evidence type="ECO:0000256" key="4">
    <source>
        <dbReference type="ARBA" id="ARBA00023125"/>
    </source>
</evidence>
<feature type="region of interest" description="Disordered" evidence="6">
    <location>
        <begin position="583"/>
        <end position="603"/>
    </location>
</feature>
<dbReference type="SUPFAM" id="SSF52540">
    <property type="entry name" value="P-loop containing nucleoside triphosphate hydrolases"/>
    <property type="match status" value="1"/>
</dbReference>
<keyword evidence="4" id="KW-0238">DNA-binding</keyword>
<dbReference type="Gene3D" id="1.10.8.60">
    <property type="match status" value="1"/>
</dbReference>
<dbReference type="FunFam" id="3.40.50.300:FF:000006">
    <property type="entry name" value="DNA-binding transcriptional regulator NtrC"/>
    <property type="match status" value="1"/>
</dbReference>
<dbReference type="Gene3D" id="3.30.450.40">
    <property type="match status" value="1"/>
</dbReference>
<dbReference type="SMART" id="SM00382">
    <property type="entry name" value="AAA"/>
    <property type="match status" value="1"/>
</dbReference>
<dbReference type="Pfam" id="PF02954">
    <property type="entry name" value="HTH_8"/>
    <property type="match status" value="1"/>
</dbReference>
<keyword evidence="2" id="KW-0067">ATP-binding</keyword>
<dbReference type="CDD" id="cd00009">
    <property type="entry name" value="AAA"/>
    <property type="match status" value="1"/>
</dbReference>
<dbReference type="InterPro" id="IPR035965">
    <property type="entry name" value="PAS-like_dom_sf"/>
</dbReference>
<proteinExistence type="predicted"/>
<evidence type="ECO:0000313" key="8">
    <source>
        <dbReference type="EMBL" id="REJ30008.1"/>
    </source>
</evidence>
<feature type="region of interest" description="Disordered" evidence="6">
    <location>
        <begin position="296"/>
        <end position="328"/>
    </location>
</feature>
<dbReference type="Gene3D" id="1.10.10.60">
    <property type="entry name" value="Homeodomain-like"/>
    <property type="match status" value="1"/>
</dbReference>
<dbReference type="PROSITE" id="PS50045">
    <property type="entry name" value="SIGMA54_INTERACT_4"/>
    <property type="match status" value="1"/>
</dbReference>
<dbReference type="PRINTS" id="PR01590">
    <property type="entry name" value="HTHFIS"/>
</dbReference>
<reference evidence="8" key="1">
    <citation type="submission" date="2018-03" db="EMBL/GenBank/DDBJ databases">
        <authorList>
            <person name="Keele B.F."/>
        </authorList>
    </citation>
    <scope>NUCLEOTIDE SEQUENCE [LARGE SCALE GENOMIC DNA]</scope>
    <source>
        <strain evidence="8">ZCTH4_d</strain>
    </source>
</reference>
<keyword evidence="3" id="KW-0805">Transcription regulation</keyword>
<evidence type="ECO:0000256" key="1">
    <source>
        <dbReference type="ARBA" id="ARBA00022741"/>
    </source>
</evidence>
<dbReference type="PANTHER" id="PTHR32071">
    <property type="entry name" value="TRANSCRIPTIONAL REGULATORY PROTEIN"/>
    <property type="match status" value="1"/>
</dbReference>
<dbReference type="SUPFAM" id="SSF55785">
    <property type="entry name" value="PYP-like sensor domain (PAS domain)"/>
    <property type="match status" value="1"/>
</dbReference>